<dbReference type="VEuPathDB" id="FungiDB:VP01_1635g2"/>
<feature type="compositionally biased region" description="Polar residues" evidence="1">
    <location>
        <begin position="281"/>
        <end position="294"/>
    </location>
</feature>
<evidence type="ECO:0000313" key="3">
    <source>
        <dbReference type="Proteomes" id="UP000037035"/>
    </source>
</evidence>
<feature type="region of interest" description="Disordered" evidence="1">
    <location>
        <begin position="1"/>
        <end position="82"/>
    </location>
</feature>
<protein>
    <submittedName>
        <fullName evidence="2">Uncharacterized protein</fullName>
    </submittedName>
</protein>
<dbReference type="OrthoDB" id="2500058at2759"/>
<evidence type="ECO:0000313" key="2">
    <source>
        <dbReference type="EMBL" id="KNZ59968.1"/>
    </source>
</evidence>
<keyword evidence="3" id="KW-1185">Reference proteome</keyword>
<feature type="region of interest" description="Disordered" evidence="1">
    <location>
        <begin position="264"/>
        <end position="310"/>
    </location>
</feature>
<feature type="region of interest" description="Disordered" evidence="1">
    <location>
        <begin position="114"/>
        <end position="193"/>
    </location>
</feature>
<name>A0A0L6VGU0_9BASI</name>
<feature type="region of interest" description="Disordered" evidence="1">
    <location>
        <begin position="377"/>
        <end position="398"/>
    </location>
</feature>
<proteinExistence type="predicted"/>
<reference evidence="2 3" key="1">
    <citation type="submission" date="2015-08" db="EMBL/GenBank/DDBJ databases">
        <title>Next Generation Sequencing and Analysis of the Genome of Puccinia sorghi L Schw, the Causal Agent of Maize Common Rust.</title>
        <authorList>
            <person name="Rochi L."/>
            <person name="Burguener G."/>
            <person name="Darino M."/>
            <person name="Turjanski A."/>
            <person name="Kreff E."/>
            <person name="Dieguez M.J."/>
            <person name="Sacco F."/>
        </authorList>
    </citation>
    <scope>NUCLEOTIDE SEQUENCE [LARGE SCALE GENOMIC DNA]</scope>
    <source>
        <strain evidence="2 3">RO10H11247</strain>
    </source>
</reference>
<dbReference type="AlphaFoldDB" id="A0A0L6VGU0"/>
<feature type="compositionally biased region" description="Low complexity" evidence="1">
    <location>
        <begin position="136"/>
        <end position="148"/>
    </location>
</feature>
<organism evidence="2 3">
    <name type="scientific">Puccinia sorghi</name>
    <dbReference type="NCBI Taxonomy" id="27349"/>
    <lineage>
        <taxon>Eukaryota</taxon>
        <taxon>Fungi</taxon>
        <taxon>Dikarya</taxon>
        <taxon>Basidiomycota</taxon>
        <taxon>Pucciniomycotina</taxon>
        <taxon>Pucciniomycetes</taxon>
        <taxon>Pucciniales</taxon>
        <taxon>Pucciniaceae</taxon>
        <taxon>Puccinia</taxon>
    </lineage>
</organism>
<gene>
    <name evidence="2" type="ORF">VP01_1635g2</name>
</gene>
<dbReference type="Proteomes" id="UP000037035">
    <property type="component" value="Unassembled WGS sequence"/>
</dbReference>
<feature type="compositionally biased region" description="Low complexity" evidence="1">
    <location>
        <begin position="172"/>
        <end position="190"/>
    </location>
</feature>
<evidence type="ECO:0000256" key="1">
    <source>
        <dbReference type="SAM" id="MobiDB-lite"/>
    </source>
</evidence>
<accession>A0A0L6VGU0</accession>
<comment type="caution">
    <text evidence="2">The sequence shown here is derived from an EMBL/GenBank/DDBJ whole genome shotgun (WGS) entry which is preliminary data.</text>
</comment>
<feature type="compositionally biased region" description="Polar residues" evidence="1">
    <location>
        <begin position="38"/>
        <end position="61"/>
    </location>
</feature>
<sequence length="398" mass="43429">MSSTSSTSTRPRRGLPTNPRQWLLEKQQEQQQQQQQQHTRNPSAASTGGSLRVDTSSNGSSAAAPRTKEVASPRSDFPSNNYKPIILAQPLTTSPVEEKDFSDLLDCYSSSEQEGSWTKISFPPSIKKEVQHPPDSAASSGEAAATAEIQTRLPRTSSKWRSSNDQEHHRASSSSKGSSVSASASSYSESKVGPKMRILTANADGKSFTRKRSNYPLRPTLELFQLPAHLIKTSSFPRGFLAHDRAASIDSAWVGHHSALKLKDKDEHSQTTGPRPDSDSIAWSQRPGSETNLESGDPSGSDGWKDSREDGATWDADELLEAYQVATWEDSEGSSRDSCSTSVVTSSDVRFMPPRTPPCDTDDLARLYSHLSLLLPPPPLSAKSESSHYSIESEIRPT</sequence>
<feature type="compositionally biased region" description="Low complexity" evidence="1">
    <location>
        <begin position="381"/>
        <end position="390"/>
    </location>
</feature>
<dbReference type="EMBL" id="LAVV01006432">
    <property type="protein sequence ID" value="KNZ59968.1"/>
    <property type="molecule type" value="Genomic_DNA"/>
</dbReference>